<name>A0A9P4UEK7_9PLEO</name>
<dbReference type="OrthoDB" id="10597478at2759"/>
<feature type="compositionally biased region" description="Low complexity" evidence="1">
    <location>
        <begin position="1"/>
        <end position="18"/>
    </location>
</feature>
<dbReference type="Proteomes" id="UP000799764">
    <property type="component" value="Unassembled WGS sequence"/>
</dbReference>
<feature type="region of interest" description="Disordered" evidence="1">
    <location>
        <begin position="1"/>
        <end position="160"/>
    </location>
</feature>
<feature type="compositionally biased region" description="Basic and acidic residues" evidence="1">
    <location>
        <begin position="114"/>
        <end position="129"/>
    </location>
</feature>
<feature type="compositionally biased region" description="Low complexity" evidence="1">
    <location>
        <begin position="139"/>
        <end position="158"/>
    </location>
</feature>
<comment type="caution">
    <text evidence="2">The sequence shown here is derived from an EMBL/GenBank/DDBJ whole genome shotgun (WGS) entry which is preliminary data.</text>
</comment>
<feature type="compositionally biased region" description="Low complexity" evidence="1">
    <location>
        <begin position="103"/>
        <end position="113"/>
    </location>
</feature>
<organism evidence="2 3">
    <name type="scientific">Karstenula rhodostoma CBS 690.94</name>
    <dbReference type="NCBI Taxonomy" id="1392251"/>
    <lineage>
        <taxon>Eukaryota</taxon>
        <taxon>Fungi</taxon>
        <taxon>Dikarya</taxon>
        <taxon>Ascomycota</taxon>
        <taxon>Pezizomycotina</taxon>
        <taxon>Dothideomycetes</taxon>
        <taxon>Pleosporomycetidae</taxon>
        <taxon>Pleosporales</taxon>
        <taxon>Massarineae</taxon>
        <taxon>Didymosphaeriaceae</taxon>
        <taxon>Karstenula</taxon>
    </lineage>
</organism>
<feature type="compositionally biased region" description="Basic residues" evidence="1">
    <location>
        <begin position="47"/>
        <end position="57"/>
    </location>
</feature>
<evidence type="ECO:0000313" key="2">
    <source>
        <dbReference type="EMBL" id="KAF2447215.1"/>
    </source>
</evidence>
<protein>
    <submittedName>
        <fullName evidence="2">Uncharacterized protein</fullName>
    </submittedName>
</protein>
<gene>
    <name evidence="2" type="ORF">P171DRAFT_483263</name>
</gene>
<evidence type="ECO:0000313" key="3">
    <source>
        <dbReference type="Proteomes" id="UP000799764"/>
    </source>
</evidence>
<dbReference type="EMBL" id="MU001497">
    <property type="protein sequence ID" value="KAF2447215.1"/>
    <property type="molecule type" value="Genomic_DNA"/>
</dbReference>
<feature type="compositionally biased region" description="Basic residues" evidence="1">
    <location>
        <begin position="19"/>
        <end position="28"/>
    </location>
</feature>
<dbReference type="AlphaFoldDB" id="A0A9P4UEK7"/>
<accession>A0A9P4UEK7</accession>
<proteinExistence type="predicted"/>
<keyword evidence="3" id="KW-1185">Reference proteome</keyword>
<sequence length="229" mass="24862">MSQQSQQQTGTGAGQQLSKKQRQKQRKKLANEANKQKQAQGEQKPTLGRRQKKLRARQARDAEQKNQQKQGNQQNPVDGQGEADKNESAKVSQWVKALKLDESVSGEVVSSQSSRDDREVEGDHLRESRIVLTGTEPEVVPVPKKASVDSSSASSSSATPHQPAILLPELSNVEAPLVPLVDIVRVAAGTKPFVTIMVPLFPSEAEKARVKRSLDIVFGLGWASGADGK</sequence>
<evidence type="ECO:0000256" key="1">
    <source>
        <dbReference type="SAM" id="MobiDB-lite"/>
    </source>
</evidence>
<reference evidence="2" key="1">
    <citation type="journal article" date="2020" name="Stud. Mycol.">
        <title>101 Dothideomycetes genomes: a test case for predicting lifestyles and emergence of pathogens.</title>
        <authorList>
            <person name="Haridas S."/>
            <person name="Albert R."/>
            <person name="Binder M."/>
            <person name="Bloem J."/>
            <person name="Labutti K."/>
            <person name="Salamov A."/>
            <person name="Andreopoulos B."/>
            <person name="Baker S."/>
            <person name="Barry K."/>
            <person name="Bills G."/>
            <person name="Bluhm B."/>
            <person name="Cannon C."/>
            <person name="Castanera R."/>
            <person name="Culley D."/>
            <person name="Daum C."/>
            <person name="Ezra D."/>
            <person name="Gonzalez J."/>
            <person name="Henrissat B."/>
            <person name="Kuo A."/>
            <person name="Liang C."/>
            <person name="Lipzen A."/>
            <person name="Lutzoni F."/>
            <person name="Magnuson J."/>
            <person name="Mondo S."/>
            <person name="Nolan M."/>
            <person name="Ohm R."/>
            <person name="Pangilinan J."/>
            <person name="Park H.-J."/>
            <person name="Ramirez L."/>
            <person name="Alfaro M."/>
            <person name="Sun H."/>
            <person name="Tritt A."/>
            <person name="Yoshinaga Y."/>
            <person name="Zwiers L.-H."/>
            <person name="Turgeon B."/>
            <person name="Goodwin S."/>
            <person name="Spatafora J."/>
            <person name="Crous P."/>
            <person name="Grigoriev I."/>
        </authorList>
    </citation>
    <scope>NUCLEOTIDE SEQUENCE</scope>
    <source>
        <strain evidence="2">CBS 690.94</strain>
    </source>
</reference>